<gene>
    <name evidence="1" type="ORF">BWK72_10380</name>
</gene>
<organism evidence="1 2">
    <name type="scientific">Rhodoferax ferrireducens</name>
    <dbReference type="NCBI Taxonomy" id="192843"/>
    <lineage>
        <taxon>Bacteria</taxon>
        <taxon>Pseudomonadati</taxon>
        <taxon>Pseudomonadota</taxon>
        <taxon>Betaproteobacteria</taxon>
        <taxon>Burkholderiales</taxon>
        <taxon>Comamonadaceae</taxon>
        <taxon>Rhodoferax</taxon>
    </lineage>
</organism>
<protein>
    <recommendedName>
        <fullName evidence="3">Glycosyl transferase</fullName>
    </recommendedName>
</protein>
<dbReference type="AlphaFoldDB" id="A0A1W9KUN8"/>
<evidence type="ECO:0000313" key="2">
    <source>
        <dbReference type="Proteomes" id="UP000192505"/>
    </source>
</evidence>
<dbReference type="PANTHER" id="PTHR43179">
    <property type="entry name" value="RHAMNOSYLTRANSFERASE WBBL"/>
    <property type="match status" value="1"/>
</dbReference>
<proteinExistence type="predicted"/>
<dbReference type="Gene3D" id="3.90.550.10">
    <property type="entry name" value="Spore Coat Polysaccharide Biosynthesis Protein SpsA, Chain A"/>
    <property type="match status" value="1"/>
</dbReference>
<evidence type="ECO:0000313" key="1">
    <source>
        <dbReference type="EMBL" id="OQW88135.1"/>
    </source>
</evidence>
<dbReference type="Proteomes" id="UP000192505">
    <property type="component" value="Unassembled WGS sequence"/>
</dbReference>
<comment type="caution">
    <text evidence="1">The sequence shown here is derived from an EMBL/GenBank/DDBJ whole genome shotgun (WGS) entry which is preliminary data.</text>
</comment>
<dbReference type="PANTHER" id="PTHR43179:SF7">
    <property type="entry name" value="RHAMNOSYLTRANSFERASE WBBL"/>
    <property type="match status" value="1"/>
</dbReference>
<evidence type="ECO:0008006" key="3">
    <source>
        <dbReference type="Google" id="ProtNLM"/>
    </source>
</evidence>
<accession>A0A1W9KUN8</accession>
<dbReference type="Pfam" id="PF13641">
    <property type="entry name" value="Glyco_tranf_2_3"/>
    <property type="match status" value="1"/>
</dbReference>
<dbReference type="SUPFAM" id="SSF53448">
    <property type="entry name" value="Nucleotide-diphospho-sugar transferases"/>
    <property type="match status" value="1"/>
</dbReference>
<reference evidence="1 2" key="1">
    <citation type="submission" date="2017-01" db="EMBL/GenBank/DDBJ databases">
        <title>Novel large sulfur bacteria in the metagenomes of groundwater-fed chemosynthetic microbial mats in the Lake Huron basin.</title>
        <authorList>
            <person name="Sharrar A.M."/>
            <person name="Flood B.E."/>
            <person name="Bailey J.V."/>
            <person name="Jones D.S."/>
            <person name="Biddanda B."/>
            <person name="Ruberg S.A."/>
            <person name="Marcus D.N."/>
            <person name="Dick G.J."/>
        </authorList>
    </citation>
    <scope>NUCLEOTIDE SEQUENCE [LARGE SCALE GENOMIC DNA]</scope>
    <source>
        <strain evidence="1">A7</strain>
    </source>
</reference>
<dbReference type="EMBL" id="MTEI01000005">
    <property type="protein sequence ID" value="OQW88135.1"/>
    <property type="molecule type" value="Genomic_DNA"/>
</dbReference>
<sequence>MIVSISVVSHGQMSMIGNLMQDLEKFCPDQPIELILTLNIQEAVAFDLASLSYPVKIIRNSSPKGFGANHNQAFKCAQGDFFCVVNPDIRLNKCPIPVLISCLQDRSIGTVAPKVLSPSGSVEDSARHFPTLQKIVSKLRHRIRAPDYLLQGDRIDVDWVAGMFMVFTRAVFHQIAGFNERYFLYYEDVDICTRLHLAGLRVVVEPGVQVVHHAQRSSHRSLKYLRWHVTSLFRFLSSPEYRQLKRLHRL</sequence>
<name>A0A1W9KUN8_9BURK</name>
<dbReference type="InterPro" id="IPR029044">
    <property type="entry name" value="Nucleotide-diphossugar_trans"/>
</dbReference>